<keyword evidence="5" id="KW-0732">Signal</keyword>
<dbReference type="Gene3D" id="3.40.640.10">
    <property type="entry name" value="Type I PLP-dependent aspartate aminotransferase-like (Major domain)"/>
    <property type="match status" value="1"/>
</dbReference>
<evidence type="ECO:0000256" key="1">
    <source>
        <dbReference type="ARBA" id="ARBA00001933"/>
    </source>
</evidence>
<reference evidence="8 9" key="1">
    <citation type="journal article" date="2018" name="PLoS Genet.">
        <title>Population sequencing reveals clonal diversity and ancestral inbreeding in the grapevine cultivar Chardonnay.</title>
        <authorList>
            <person name="Roach M.J."/>
            <person name="Johnson D.L."/>
            <person name="Bohlmann J."/>
            <person name="van Vuuren H.J."/>
            <person name="Jones S.J."/>
            <person name="Pretorius I.S."/>
            <person name="Schmidt S.A."/>
            <person name="Borneman A.R."/>
        </authorList>
    </citation>
    <scope>NUCLEOTIDE SEQUENCE [LARGE SCALE GENOMIC DNA]</scope>
    <source>
        <strain evidence="9">cv. Chardonnay</strain>
        <tissue evidence="8">Leaf</tissue>
    </source>
</reference>
<dbReference type="PANTHER" id="PTHR43795">
    <property type="entry name" value="BIFUNCTIONAL ASPARTATE AMINOTRANSFERASE AND GLUTAMATE/ASPARTATE-PREPHENATE AMINOTRANSFERASE-RELATED"/>
    <property type="match status" value="1"/>
</dbReference>
<proteinExistence type="inferred from homology"/>
<feature type="domain" description="Alliinase C-terminal" evidence="7">
    <location>
        <begin position="93"/>
        <end position="447"/>
    </location>
</feature>
<dbReference type="CDD" id="cd00609">
    <property type="entry name" value="AAT_like"/>
    <property type="match status" value="1"/>
</dbReference>
<dbReference type="InterPro" id="IPR015421">
    <property type="entry name" value="PyrdxlP-dep_Trfase_major"/>
</dbReference>
<comment type="cofactor">
    <cofactor evidence="1">
        <name>pyridoxal 5'-phosphate</name>
        <dbReference type="ChEBI" id="CHEBI:597326"/>
    </cofactor>
</comment>
<dbReference type="GO" id="GO:0008483">
    <property type="term" value="F:transaminase activity"/>
    <property type="evidence" value="ECO:0007669"/>
    <property type="project" value="UniProtKB-KW"/>
</dbReference>
<dbReference type="AlphaFoldDB" id="A0A438IDQ3"/>
<evidence type="ECO:0000256" key="5">
    <source>
        <dbReference type="SAM" id="SignalP"/>
    </source>
</evidence>
<dbReference type="GO" id="GO:0016846">
    <property type="term" value="F:carbon-sulfur lyase activity"/>
    <property type="evidence" value="ECO:0007669"/>
    <property type="project" value="InterPro"/>
</dbReference>
<keyword evidence="4" id="KW-0663">Pyridoxal phosphate</keyword>
<comment type="caution">
    <text evidence="8">The sequence shown here is derived from an EMBL/GenBank/DDBJ whole genome shotgun (WGS) entry which is preliminary data.</text>
</comment>
<dbReference type="Pfam" id="PF04864">
    <property type="entry name" value="Alliinase_C"/>
    <property type="match status" value="1"/>
</dbReference>
<dbReference type="Gene3D" id="2.10.25.30">
    <property type="entry name" value="EGF-like, alliinase"/>
    <property type="match status" value="1"/>
</dbReference>
<feature type="domain" description="Alliinase EGF-like" evidence="6">
    <location>
        <begin position="37"/>
        <end position="91"/>
    </location>
</feature>
<feature type="chain" id="PRO_5019506711" evidence="5">
    <location>
        <begin position="17"/>
        <end position="459"/>
    </location>
</feature>
<evidence type="ECO:0000313" key="9">
    <source>
        <dbReference type="Proteomes" id="UP000288805"/>
    </source>
</evidence>
<dbReference type="Proteomes" id="UP000288805">
    <property type="component" value="Unassembled WGS sequence"/>
</dbReference>
<dbReference type="PANTHER" id="PTHR43795:SF20">
    <property type="entry name" value="TRYPTOPHAN AMINOTRANSFERASE-RELATED PROTEIN 3"/>
    <property type="match status" value="1"/>
</dbReference>
<protein>
    <submittedName>
        <fullName evidence="8">Tryptophan aminotransferase-related protein 4</fullName>
    </submittedName>
</protein>
<dbReference type="InterPro" id="IPR015422">
    <property type="entry name" value="PyrdxlP-dep_Trfase_small"/>
</dbReference>
<evidence type="ECO:0000313" key="8">
    <source>
        <dbReference type="EMBL" id="RVW94866.1"/>
    </source>
</evidence>
<keyword evidence="8" id="KW-0808">Transferase</keyword>
<dbReference type="InterPro" id="IPR015424">
    <property type="entry name" value="PyrdxlP-dep_Trfase"/>
</dbReference>
<dbReference type="Gene3D" id="3.90.1150.10">
    <property type="entry name" value="Aspartate Aminotransferase, domain 1"/>
    <property type="match status" value="1"/>
</dbReference>
<dbReference type="EMBL" id="QGNW01000118">
    <property type="protein sequence ID" value="RVW94866.1"/>
    <property type="molecule type" value="Genomic_DNA"/>
</dbReference>
<accession>A0A438IDQ3</accession>
<evidence type="ECO:0000256" key="2">
    <source>
        <dbReference type="ARBA" id="ARBA00006312"/>
    </source>
</evidence>
<gene>
    <name evidence="8" type="primary">TAR4_11</name>
    <name evidence="8" type="ORF">CK203_034584</name>
</gene>
<dbReference type="SUPFAM" id="SSF53383">
    <property type="entry name" value="PLP-dependent transferases"/>
    <property type="match status" value="1"/>
</dbReference>
<evidence type="ECO:0000256" key="3">
    <source>
        <dbReference type="ARBA" id="ARBA00022576"/>
    </source>
</evidence>
<dbReference type="InterPro" id="IPR006947">
    <property type="entry name" value="EGF_alliinase"/>
</dbReference>
<comment type="similarity">
    <text evidence="2">Belongs to the alliinase family.</text>
</comment>
<feature type="signal peptide" evidence="5">
    <location>
        <begin position="1"/>
        <end position="16"/>
    </location>
</feature>
<name>A0A438IDQ3_VITVI</name>
<evidence type="ECO:0000256" key="4">
    <source>
        <dbReference type="ARBA" id="ARBA00022898"/>
    </source>
</evidence>
<dbReference type="InterPro" id="IPR050478">
    <property type="entry name" value="Ethylene_sulfur-biosynth"/>
</dbReference>
<keyword evidence="3 8" id="KW-0032">Aminotransferase</keyword>
<dbReference type="Pfam" id="PF04863">
    <property type="entry name" value="EGF_alliinase"/>
    <property type="match status" value="1"/>
</dbReference>
<evidence type="ECO:0000259" key="6">
    <source>
        <dbReference type="Pfam" id="PF04863"/>
    </source>
</evidence>
<dbReference type="InterPro" id="IPR006948">
    <property type="entry name" value="Alliinase_C"/>
</dbReference>
<evidence type="ECO:0000259" key="7">
    <source>
        <dbReference type="Pfam" id="PF04864"/>
    </source>
</evidence>
<sequence>MAKIQISLCVVCLVCSLILNLLLVSNHMHVGGKWELSWSRKAAEEGEAAAAVVCSGHGRAYLDGLVVDGSPVCECNSCFEGPDCSQFSPDCIANVDGGDPLFLEPFWMQNAASSAMLVAGWHRMSYAFNNQSLMSQVLENQIRKLHTAVGNAVTQGRFIVFGTGSTQLLNAAVYALSPDNSSAPAKVVASFPFYPVYQLQTDFFRSKDFQFQGDAYLWENNSDSTSNLIEFVTAPNNPDGQLNKAVLHGPYVKAIHDHAYYWPHFTGIPAPADEDVMVFTLSKLTGHAGTRFGWALIKDEAVYQRMSTYVKLNCLGISRDAQLRAYKLLKVVMEGSGREIFEFGHATMKNRWEKLSSALSVSKRFSIQDIAPQYCTFFQTVRAASPAYAWLRCEREEDKDCYRALKKAGIIGREGTLFGTASSYVRLSLIKTQDDFDMLLHHIKKLVAEEDDTHARSTM</sequence>
<dbReference type="InterPro" id="IPR037029">
    <property type="entry name" value="Alliinase_N_sf"/>
</dbReference>
<organism evidence="8 9">
    <name type="scientific">Vitis vinifera</name>
    <name type="common">Grape</name>
    <dbReference type="NCBI Taxonomy" id="29760"/>
    <lineage>
        <taxon>Eukaryota</taxon>
        <taxon>Viridiplantae</taxon>
        <taxon>Streptophyta</taxon>
        <taxon>Embryophyta</taxon>
        <taxon>Tracheophyta</taxon>
        <taxon>Spermatophyta</taxon>
        <taxon>Magnoliopsida</taxon>
        <taxon>eudicotyledons</taxon>
        <taxon>Gunneridae</taxon>
        <taxon>Pentapetalae</taxon>
        <taxon>rosids</taxon>
        <taxon>Vitales</taxon>
        <taxon>Vitaceae</taxon>
        <taxon>Viteae</taxon>
        <taxon>Vitis</taxon>
    </lineage>
</organism>